<dbReference type="PROSITE" id="PS50931">
    <property type="entry name" value="HTH_LYSR"/>
    <property type="match status" value="1"/>
</dbReference>
<evidence type="ECO:0000256" key="3">
    <source>
        <dbReference type="ARBA" id="ARBA00023125"/>
    </source>
</evidence>
<dbReference type="Gene3D" id="1.10.10.10">
    <property type="entry name" value="Winged helix-like DNA-binding domain superfamily/Winged helix DNA-binding domain"/>
    <property type="match status" value="1"/>
</dbReference>
<protein>
    <submittedName>
        <fullName evidence="6">LysR family transcriptional regulator</fullName>
    </submittedName>
</protein>
<dbReference type="STRING" id="1185766.SAMN05216224_107120"/>
<organism evidence="6 7">
    <name type="scientific">Thioclava dalianensis</name>
    <dbReference type="NCBI Taxonomy" id="1185766"/>
    <lineage>
        <taxon>Bacteria</taxon>
        <taxon>Pseudomonadati</taxon>
        <taxon>Pseudomonadota</taxon>
        <taxon>Alphaproteobacteria</taxon>
        <taxon>Rhodobacterales</taxon>
        <taxon>Paracoccaceae</taxon>
        <taxon>Thioclava</taxon>
    </lineage>
</organism>
<evidence type="ECO:0000313" key="6">
    <source>
        <dbReference type="EMBL" id="KEP68574.1"/>
    </source>
</evidence>
<dbReference type="Proteomes" id="UP000027725">
    <property type="component" value="Unassembled WGS sequence"/>
</dbReference>
<feature type="domain" description="HTH lysR-type" evidence="5">
    <location>
        <begin position="4"/>
        <end position="61"/>
    </location>
</feature>
<name>A0A074TA48_9RHOB</name>
<comment type="caution">
    <text evidence="6">The sequence shown here is derived from an EMBL/GenBank/DDBJ whole genome shotgun (WGS) entry which is preliminary data.</text>
</comment>
<proteinExistence type="inferred from homology"/>
<sequence length="288" mass="30590">MERLNWDDLRIYLALMREGTLSAAARSLGLGVATISRRVERMEAALGVPLFLRHQSGYLPTDQARALMAQAEAAEGALEGMRIAARAQDEIRGMVRIASIESLVGTVITGALAPLLAENPGLSVELAYSTLTVNLHRHDADLALRMVRPESGNLKVRHLADMGFGLYGPPGGARPARHVTWTDGASMSVPRSWSLAFGAEDQGWFGINTLAGQLDAVARGIGCAVLPHFLARPAGLNLLSAALPDGTRIARPIYLVTHADLAGSRRVEAVAQALVAGIRAQRAAIEGV</sequence>
<dbReference type="InterPro" id="IPR000847">
    <property type="entry name" value="LysR_HTH_N"/>
</dbReference>
<dbReference type="Gene3D" id="3.40.190.290">
    <property type="match status" value="1"/>
</dbReference>
<keyword evidence="2" id="KW-0805">Transcription regulation</keyword>
<dbReference type="Pfam" id="PF00126">
    <property type="entry name" value="HTH_1"/>
    <property type="match status" value="1"/>
</dbReference>
<keyword evidence="7" id="KW-1185">Reference proteome</keyword>
<evidence type="ECO:0000313" key="7">
    <source>
        <dbReference type="Proteomes" id="UP000027725"/>
    </source>
</evidence>
<dbReference type="InterPro" id="IPR050176">
    <property type="entry name" value="LTTR"/>
</dbReference>
<dbReference type="OrthoDB" id="9787460at2"/>
<dbReference type="SUPFAM" id="SSF46785">
    <property type="entry name" value="Winged helix' DNA-binding domain"/>
    <property type="match status" value="1"/>
</dbReference>
<dbReference type="AlphaFoldDB" id="A0A074TA48"/>
<dbReference type="EMBL" id="JHEH01000029">
    <property type="protein sequence ID" value="KEP68574.1"/>
    <property type="molecule type" value="Genomic_DNA"/>
</dbReference>
<dbReference type="PANTHER" id="PTHR30579:SF3">
    <property type="entry name" value="TRANSCRIPTIONAL REGULATORY PROTEIN"/>
    <property type="match status" value="1"/>
</dbReference>
<dbReference type="RefSeq" id="WP_038068328.1">
    <property type="nucleotide sequence ID" value="NZ_FOVB01000007.1"/>
</dbReference>
<evidence type="ECO:0000256" key="2">
    <source>
        <dbReference type="ARBA" id="ARBA00023015"/>
    </source>
</evidence>
<dbReference type="Pfam" id="PF03466">
    <property type="entry name" value="LysR_substrate"/>
    <property type="match status" value="1"/>
</dbReference>
<evidence type="ECO:0000256" key="1">
    <source>
        <dbReference type="ARBA" id="ARBA00009437"/>
    </source>
</evidence>
<dbReference type="PANTHER" id="PTHR30579">
    <property type="entry name" value="TRANSCRIPTIONAL REGULATOR"/>
    <property type="match status" value="1"/>
</dbReference>
<keyword evidence="3" id="KW-0238">DNA-binding</keyword>
<dbReference type="GO" id="GO:0003700">
    <property type="term" value="F:DNA-binding transcription factor activity"/>
    <property type="evidence" value="ECO:0007669"/>
    <property type="project" value="InterPro"/>
</dbReference>
<keyword evidence="4" id="KW-0804">Transcription</keyword>
<dbReference type="GO" id="GO:0003677">
    <property type="term" value="F:DNA binding"/>
    <property type="evidence" value="ECO:0007669"/>
    <property type="project" value="UniProtKB-KW"/>
</dbReference>
<dbReference type="SUPFAM" id="SSF53850">
    <property type="entry name" value="Periplasmic binding protein-like II"/>
    <property type="match status" value="1"/>
</dbReference>
<reference evidence="6 7" key="1">
    <citation type="submission" date="2014-03" db="EMBL/GenBank/DDBJ databases">
        <title>The draft genome sequence of Thioclava dalianensis DLFJ1-1.</title>
        <authorList>
            <person name="Lai Q."/>
            <person name="Shao Z."/>
        </authorList>
    </citation>
    <scope>NUCLEOTIDE SEQUENCE [LARGE SCALE GENOMIC DNA]</scope>
    <source>
        <strain evidence="6 7">DLFJ1-1</strain>
    </source>
</reference>
<accession>A0A074TA48</accession>
<dbReference type="InterPro" id="IPR036388">
    <property type="entry name" value="WH-like_DNA-bd_sf"/>
</dbReference>
<gene>
    <name evidence="6" type="ORF">DL1_09945</name>
</gene>
<evidence type="ECO:0000259" key="5">
    <source>
        <dbReference type="PROSITE" id="PS50931"/>
    </source>
</evidence>
<comment type="similarity">
    <text evidence="1">Belongs to the LysR transcriptional regulatory family.</text>
</comment>
<dbReference type="InterPro" id="IPR036390">
    <property type="entry name" value="WH_DNA-bd_sf"/>
</dbReference>
<dbReference type="InterPro" id="IPR005119">
    <property type="entry name" value="LysR_subst-bd"/>
</dbReference>
<evidence type="ECO:0000256" key="4">
    <source>
        <dbReference type="ARBA" id="ARBA00023163"/>
    </source>
</evidence>
<dbReference type="eggNOG" id="COG0583">
    <property type="taxonomic scope" value="Bacteria"/>
</dbReference>